<feature type="chain" id="PRO_5033097094" description="Carboxylic ester hydrolase" evidence="3">
    <location>
        <begin position="26"/>
        <end position="561"/>
    </location>
</feature>
<name>A0A814W177_ADIRI</name>
<accession>A0A814W177</accession>
<dbReference type="InterPro" id="IPR050309">
    <property type="entry name" value="Type-B_Carboxylest/Lipase"/>
</dbReference>
<dbReference type="EMBL" id="CAJNOR010001761">
    <property type="protein sequence ID" value="CAF1195167.1"/>
    <property type="molecule type" value="Genomic_DNA"/>
</dbReference>
<dbReference type="Proteomes" id="UP000663828">
    <property type="component" value="Unassembled WGS sequence"/>
</dbReference>
<evidence type="ECO:0000256" key="2">
    <source>
        <dbReference type="ARBA" id="ARBA00022801"/>
    </source>
</evidence>
<feature type="signal peptide" evidence="3">
    <location>
        <begin position="1"/>
        <end position="25"/>
    </location>
</feature>
<comment type="similarity">
    <text evidence="1 3">Belongs to the type-B carboxylesterase/lipase family.</text>
</comment>
<comment type="caution">
    <text evidence="5">The sequence shown here is derived from an EMBL/GenBank/DDBJ whole genome shotgun (WGS) entry which is preliminary data.</text>
</comment>
<gene>
    <name evidence="5" type="ORF">XAT740_LOCUS23350</name>
</gene>
<dbReference type="Gene3D" id="3.40.50.1820">
    <property type="entry name" value="alpha/beta hydrolase"/>
    <property type="match status" value="1"/>
</dbReference>
<proteinExistence type="inferred from homology"/>
<evidence type="ECO:0000313" key="5">
    <source>
        <dbReference type="EMBL" id="CAF1195167.1"/>
    </source>
</evidence>
<dbReference type="GO" id="GO:0016787">
    <property type="term" value="F:hydrolase activity"/>
    <property type="evidence" value="ECO:0007669"/>
    <property type="project" value="UniProtKB-KW"/>
</dbReference>
<dbReference type="EC" id="3.1.1.-" evidence="3"/>
<dbReference type="SUPFAM" id="SSF53474">
    <property type="entry name" value="alpha/beta-Hydrolases"/>
    <property type="match status" value="1"/>
</dbReference>
<keyword evidence="3" id="KW-0732">Signal</keyword>
<keyword evidence="6" id="KW-1185">Reference proteome</keyword>
<dbReference type="AlphaFoldDB" id="A0A814W177"/>
<sequence>MFINTKSKFLLLISLSLSLVTTSNASPTAQTQQGIYVGHQVRINESSVNVWYGIPYAQQPIGNLRWMPPQTLGEANGTKNAYIPNACPQTNAYGIPITEACLTLNVYAPDNATNLPVYVWIHGGSFVSGAGAEYDAVSFISTTMQHSIPVVFITINYRLGLLGFLADKGLYDERSGMNNTGTTGNYGILDQMMALDWIKKNIRGFGGDAEQITIGGESAGGASVTILLTSSLVTNGTFQRAIIQSGAVWPNAVNYLQDAINATGNVLRLLTNCKTLQCLRNLTTEEILTVQHIIGSKSIFSVAASPVIDNYVIDDMIENNYAKGKFQKVPVLIGANTNETSLFTCPIFNGTASIIQVQSFFHSSYNTTIVDRIPSIYGPIAAVSHPLTYLNIVFSNSWLHCGSRRVASAFSKRGLPSYFYTYNHLIPVAPPCFGVAHAAELVMLFPTALSTLFPHYNFTAEEQQFSTSMMIYWANFIRTSNPNYSGNLTTWNAYETSSDNDFVLDIDSQMRNFYYNGTCSHFWDLYAVTNQYQTSSAMKSNQITNYRIFSFVSILLIFISN</sequence>
<dbReference type="Pfam" id="PF00135">
    <property type="entry name" value="COesterase"/>
    <property type="match status" value="1"/>
</dbReference>
<protein>
    <recommendedName>
        <fullName evidence="3">Carboxylic ester hydrolase</fullName>
        <ecNumber evidence="3">3.1.1.-</ecNumber>
    </recommendedName>
</protein>
<evidence type="ECO:0000256" key="1">
    <source>
        <dbReference type="ARBA" id="ARBA00005964"/>
    </source>
</evidence>
<dbReference type="InterPro" id="IPR002018">
    <property type="entry name" value="CarbesteraseB"/>
</dbReference>
<dbReference type="InterPro" id="IPR019826">
    <property type="entry name" value="Carboxylesterase_B_AS"/>
</dbReference>
<evidence type="ECO:0000256" key="3">
    <source>
        <dbReference type="RuleBase" id="RU361235"/>
    </source>
</evidence>
<evidence type="ECO:0000259" key="4">
    <source>
        <dbReference type="Pfam" id="PF00135"/>
    </source>
</evidence>
<feature type="domain" description="Carboxylesterase type B" evidence="4">
    <location>
        <begin position="26"/>
        <end position="519"/>
    </location>
</feature>
<evidence type="ECO:0000313" key="6">
    <source>
        <dbReference type="Proteomes" id="UP000663828"/>
    </source>
</evidence>
<dbReference type="PANTHER" id="PTHR11559">
    <property type="entry name" value="CARBOXYLESTERASE"/>
    <property type="match status" value="1"/>
</dbReference>
<dbReference type="InterPro" id="IPR029058">
    <property type="entry name" value="AB_hydrolase_fold"/>
</dbReference>
<dbReference type="PROSITE" id="PS00122">
    <property type="entry name" value="CARBOXYLESTERASE_B_1"/>
    <property type="match status" value="1"/>
</dbReference>
<reference evidence="5" key="1">
    <citation type="submission" date="2021-02" db="EMBL/GenBank/DDBJ databases">
        <authorList>
            <person name="Nowell W R."/>
        </authorList>
    </citation>
    <scope>NUCLEOTIDE SEQUENCE</scope>
</reference>
<keyword evidence="2 3" id="KW-0378">Hydrolase</keyword>
<organism evidence="5 6">
    <name type="scientific">Adineta ricciae</name>
    <name type="common">Rotifer</name>
    <dbReference type="NCBI Taxonomy" id="249248"/>
    <lineage>
        <taxon>Eukaryota</taxon>
        <taxon>Metazoa</taxon>
        <taxon>Spiralia</taxon>
        <taxon>Gnathifera</taxon>
        <taxon>Rotifera</taxon>
        <taxon>Eurotatoria</taxon>
        <taxon>Bdelloidea</taxon>
        <taxon>Adinetida</taxon>
        <taxon>Adinetidae</taxon>
        <taxon>Adineta</taxon>
    </lineage>
</organism>